<feature type="region of interest" description="Disordered" evidence="1">
    <location>
        <begin position="275"/>
        <end position="322"/>
    </location>
</feature>
<keyword evidence="2" id="KW-0812">Transmembrane</keyword>
<evidence type="ECO:0000256" key="2">
    <source>
        <dbReference type="SAM" id="Phobius"/>
    </source>
</evidence>
<dbReference type="EMBL" id="MCGR01000087">
    <property type="protein sequence ID" value="ORY56179.1"/>
    <property type="molecule type" value="Genomic_DNA"/>
</dbReference>
<dbReference type="AlphaFoldDB" id="A0A1Y2DA96"/>
<feature type="transmembrane region" description="Helical" evidence="2">
    <location>
        <begin position="328"/>
        <end position="349"/>
    </location>
</feature>
<protein>
    <submittedName>
        <fullName evidence="3">Uncharacterized protein</fullName>
    </submittedName>
</protein>
<comment type="caution">
    <text evidence="3">The sequence shown here is derived from an EMBL/GenBank/DDBJ whole genome shotgun (WGS) entry which is preliminary data.</text>
</comment>
<feature type="compositionally biased region" description="Low complexity" evidence="1">
    <location>
        <begin position="275"/>
        <end position="319"/>
    </location>
</feature>
<keyword evidence="4" id="KW-1185">Reference proteome</keyword>
<feature type="region of interest" description="Disordered" evidence="1">
    <location>
        <begin position="187"/>
        <end position="229"/>
    </location>
</feature>
<feature type="region of interest" description="Disordered" evidence="1">
    <location>
        <begin position="1"/>
        <end position="84"/>
    </location>
</feature>
<organism evidence="3 4">
    <name type="scientific">Leucosporidium creatinivorum</name>
    <dbReference type="NCBI Taxonomy" id="106004"/>
    <lineage>
        <taxon>Eukaryota</taxon>
        <taxon>Fungi</taxon>
        <taxon>Dikarya</taxon>
        <taxon>Basidiomycota</taxon>
        <taxon>Pucciniomycotina</taxon>
        <taxon>Microbotryomycetes</taxon>
        <taxon>Leucosporidiales</taxon>
        <taxon>Leucosporidium</taxon>
    </lineage>
</organism>
<evidence type="ECO:0000313" key="4">
    <source>
        <dbReference type="Proteomes" id="UP000193467"/>
    </source>
</evidence>
<proteinExistence type="predicted"/>
<reference evidence="3 4" key="1">
    <citation type="submission" date="2016-07" db="EMBL/GenBank/DDBJ databases">
        <title>Pervasive Adenine N6-methylation of Active Genes in Fungi.</title>
        <authorList>
            <consortium name="DOE Joint Genome Institute"/>
            <person name="Mondo S.J."/>
            <person name="Dannebaum R.O."/>
            <person name="Kuo R.C."/>
            <person name="Labutti K."/>
            <person name="Haridas S."/>
            <person name="Kuo A."/>
            <person name="Salamov A."/>
            <person name="Ahrendt S.R."/>
            <person name="Lipzen A."/>
            <person name="Sullivan W."/>
            <person name="Andreopoulos W.B."/>
            <person name="Clum A."/>
            <person name="Lindquist E."/>
            <person name="Daum C."/>
            <person name="Ramamoorthy G.K."/>
            <person name="Gryganskyi A."/>
            <person name="Culley D."/>
            <person name="Magnuson J.K."/>
            <person name="James T.Y."/>
            <person name="O'Malley M.A."/>
            <person name="Stajich J.E."/>
            <person name="Spatafora J.W."/>
            <person name="Visel A."/>
            <person name="Grigoriev I.V."/>
        </authorList>
    </citation>
    <scope>NUCLEOTIDE SEQUENCE [LARGE SCALE GENOMIC DNA]</scope>
    <source>
        <strain evidence="3 4">62-1032</strain>
    </source>
</reference>
<dbReference type="Proteomes" id="UP000193467">
    <property type="component" value="Unassembled WGS sequence"/>
</dbReference>
<keyword evidence="2" id="KW-0472">Membrane</keyword>
<sequence length="383" mass="40586">MKPSHDATLLAHRQLADLQQHRQEAGLAALSPPRSPARNLLDKRNDSSPVREPPPSPPLLKYRRVHSQQASAGATKRSHGASRLAPRSHFLDEEEIDAFDCLYLGASPEDAAEYQARCVDNSGVSLQQRVKRDKGKRKAVDQDTVHDLERRAEPRTRPLVFAVASATTTSRTFLHTPRVLPNAAVSTTSLSPAQSSASRSRALASSSSSRSSAAAASSRASVSSSSAASASRSAASRIASRASILNAATPGLLSSVQGAFSDAASAISSREASIASATSTRSTPSSTVASTSASSSVTSASTPVSTSALPSASATSSSSGNNHRIRDIVVPSVVIPVVLLLLALFCFFCQRRRREPKTTRCNRRSAHLTLRMAQQEQEQERQA</sequence>
<accession>A0A1Y2DA96</accession>
<evidence type="ECO:0000256" key="1">
    <source>
        <dbReference type="SAM" id="MobiDB-lite"/>
    </source>
</evidence>
<dbReference type="InParanoid" id="A0A1Y2DA96"/>
<keyword evidence="2" id="KW-1133">Transmembrane helix</keyword>
<evidence type="ECO:0000313" key="3">
    <source>
        <dbReference type="EMBL" id="ORY56179.1"/>
    </source>
</evidence>
<feature type="compositionally biased region" description="Low complexity" evidence="1">
    <location>
        <begin position="189"/>
        <end position="229"/>
    </location>
</feature>
<gene>
    <name evidence="3" type="ORF">BCR35DRAFT_315949</name>
</gene>
<name>A0A1Y2DA96_9BASI</name>